<keyword evidence="2" id="KW-0677">Repeat</keyword>
<keyword evidence="6" id="KW-1185">Reference proteome</keyword>
<dbReference type="InterPro" id="IPR011990">
    <property type="entry name" value="TPR-like_helical_dom_sf"/>
</dbReference>
<dbReference type="PANTHER" id="PTHR47941">
    <property type="entry name" value="PENTATRICOPEPTIDE REPEAT-CONTAINING PROTEIN 3, MITOCHONDRIAL"/>
    <property type="match status" value="1"/>
</dbReference>
<dbReference type="EMBL" id="LWDX02035662">
    <property type="protein sequence ID" value="OEL26028.1"/>
    <property type="molecule type" value="Genomic_DNA"/>
</dbReference>
<evidence type="ECO:0000256" key="2">
    <source>
        <dbReference type="ARBA" id="ARBA00022737"/>
    </source>
</evidence>
<dbReference type="STRING" id="888268.A0A1E5VLM3"/>
<keyword evidence="3" id="KW-0809">Transit peptide</keyword>
<dbReference type="PROSITE" id="PS51375">
    <property type="entry name" value="PPR"/>
    <property type="match status" value="1"/>
</dbReference>
<dbReference type="Proteomes" id="UP000095767">
    <property type="component" value="Unassembled WGS sequence"/>
</dbReference>
<evidence type="ECO:0008006" key="7">
    <source>
        <dbReference type="Google" id="ProtNLM"/>
    </source>
</evidence>
<evidence type="ECO:0000256" key="1">
    <source>
        <dbReference type="ARBA" id="ARBA00007626"/>
    </source>
</evidence>
<proteinExistence type="inferred from homology"/>
<dbReference type="OrthoDB" id="693457at2759"/>
<sequence length="60" mass="6567">MRQNGLEPDVVIYGMVIDILCKTGRVEDAMSQFNQLVTEGLSPNIIVFTSLIHGLCSIGE</sequence>
<evidence type="ECO:0000256" key="3">
    <source>
        <dbReference type="ARBA" id="ARBA00022946"/>
    </source>
</evidence>
<comment type="similarity">
    <text evidence="1">Belongs to the PPR family. P subfamily.</text>
</comment>
<organism evidence="5 6">
    <name type="scientific">Dichanthelium oligosanthes</name>
    <dbReference type="NCBI Taxonomy" id="888268"/>
    <lineage>
        <taxon>Eukaryota</taxon>
        <taxon>Viridiplantae</taxon>
        <taxon>Streptophyta</taxon>
        <taxon>Embryophyta</taxon>
        <taxon>Tracheophyta</taxon>
        <taxon>Spermatophyta</taxon>
        <taxon>Magnoliopsida</taxon>
        <taxon>Liliopsida</taxon>
        <taxon>Poales</taxon>
        <taxon>Poaceae</taxon>
        <taxon>PACMAD clade</taxon>
        <taxon>Panicoideae</taxon>
        <taxon>Panicodae</taxon>
        <taxon>Paniceae</taxon>
        <taxon>Dichantheliinae</taxon>
        <taxon>Dichanthelium</taxon>
    </lineage>
</organism>
<comment type="caution">
    <text evidence="5">The sequence shown here is derived from an EMBL/GenBank/DDBJ whole genome shotgun (WGS) entry which is preliminary data.</text>
</comment>
<accession>A0A1E5VLM3</accession>
<protein>
    <recommendedName>
        <fullName evidence="7">Pentatricopeptide repeat-containing protein</fullName>
    </recommendedName>
</protein>
<evidence type="ECO:0000256" key="4">
    <source>
        <dbReference type="PROSITE-ProRule" id="PRU00708"/>
    </source>
</evidence>
<dbReference type="AlphaFoldDB" id="A0A1E5VLM3"/>
<feature type="repeat" description="PPR" evidence="4">
    <location>
        <begin position="9"/>
        <end position="43"/>
    </location>
</feature>
<dbReference type="NCBIfam" id="TIGR00756">
    <property type="entry name" value="PPR"/>
    <property type="match status" value="1"/>
</dbReference>
<gene>
    <name evidence="5" type="ORF">BAE44_0012954</name>
</gene>
<dbReference type="Pfam" id="PF13041">
    <property type="entry name" value="PPR_2"/>
    <property type="match status" value="1"/>
</dbReference>
<dbReference type="InterPro" id="IPR002885">
    <property type="entry name" value="PPR_rpt"/>
</dbReference>
<evidence type="ECO:0000313" key="6">
    <source>
        <dbReference type="Proteomes" id="UP000095767"/>
    </source>
</evidence>
<name>A0A1E5VLM3_9POAL</name>
<dbReference type="Gene3D" id="1.25.40.10">
    <property type="entry name" value="Tetratricopeptide repeat domain"/>
    <property type="match status" value="1"/>
</dbReference>
<evidence type="ECO:0000313" key="5">
    <source>
        <dbReference type="EMBL" id="OEL26028.1"/>
    </source>
</evidence>
<reference evidence="5 6" key="1">
    <citation type="submission" date="2016-09" db="EMBL/GenBank/DDBJ databases">
        <title>The draft genome of Dichanthelium oligosanthes: A C3 panicoid grass species.</title>
        <authorList>
            <person name="Studer A.J."/>
            <person name="Schnable J.C."/>
            <person name="Brutnell T.P."/>
        </authorList>
    </citation>
    <scope>NUCLEOTIDE SEQUENCE [LARGE SCALE GENOMIC DNA]</scope>
    <source>
        <strain evidence="6">cv. Kellogg 1175</strain>
        <tissue evidence="5">Leaf</tissue>
    </source>
</reference>